<evidence type="ECO:0000313" key="5">
    <source>
        <dbReference type="Proteomes" id="UP000006545"/>
    </source>
</evidence>
<proteinExistence type="predicted"/>
<dbReference type="InterPro" id="IPR053139">
    <property type="entry name" value="Surface_bspA-like"/>
</dbReference>
<dbReference type="InterPro" id="IPR032675">
    <property type="entry name" value="LRR_dom_sf"/>
</dbReference>
<dbReference type="EMBL" id="CP002689">
    <property type="protein sequence ID" value="AEE12701.1"/>
    <property type="molecule type" value="Genomic_DNA"/>
</dbReference>
<dbReference type="PANTHER" id="PTHR45661:SF3">
    <property type="entry name" value="IG-LIKE DOMAIN-CONTAINING PROTEIN"/>
    <property type="match status" value="1"/>
</dbReference>
<dbReference type="AlphaFoldDB" id="F4KJX6"/>
<dbReference type="Pfam" id="PF13306">
    <property type="entry name" value="LRR_5"/>
    <property type="match status" value="4"/>
</dbReference>
<gene>
    <name evidence="4" type="ordered locus">Poras_0754</name>
</gene>
<accession>F4KJX6</accession>
<evidence type="ECO:0000313" key="4">
    <source>
        <dbReference type="EMBL" id="AEE12701.1"/>
    </source>
</evidence>
<feature type="domain" description="Secretion system C-terminal sorting" evidence="2">
    <location>
        <begin position="944"/>
        <end position="1006"/>
    </location>
</feature>
<feature type="chain" id="PRO_5003315686" evidence="1">
    <location>
        <begin position="21"/>
        <end position="1011"/>
    </location>
</feature>
<dbReference type="HOGENOM" id="CLU_295241_0_0_10"/>
<dbReference type="Pfam" id="PF18962">
    <property type="entry name" value="Por_Secre_tail"/>
    <property type="match status" value="1"/>
</dbReference>
<evidence type="ECO:0000256" key="1">
    <source>
        <dbReference type="SAM" id="SignalP"/>
    </source>
</evidence>
<feature type="domain" description="Bacterial repeat" evidence="3">
    <location>
        <begin position="522"/>
        <end position="575"/>
    </location>
</feature>
<feature type="signal peptide" evidence="1">
    <location>
        <begin position="1"/>
        <end position="20"/>
    </location>
</feature>
<dbReference type="InterPro" id="IPR044060">
    <property type="entry name" value="Bacterial_rp_domain"/>
</dbReference>
<dbReference type="STRING" id="879243.Poras_0754"/>
<keyword evidence="1" id="KW-0732">Signal</keyword>
<dbReference type="RefSeq" id="WP_013760229.1">
    <property type="nucleotide sequence ID" value="NC_015501.1"/>
</dbReference>
<dbReference type="KEGG" id="pah:Poras_0754"/>
<keyword evidence="5" id="KW-1185">Reference proteome</keyword>
<dbReference type="OrthoDB" id="1014195at2"/>
<protein>
    <submittedName>
        <fullName evidence="4">Uncharacterized protein</fullName>
    </submittedName>
</protein>
<name>F4KJX6_PORAD</name>
<organism evidence="4 5">
    <name type="scientific">Porphyromonas asaccharolytica (strain ATCC 25260 / DSM 20707 / BCRC 10618 / CCUG 7834 / JCM 6326 / LMG 13178 / VPI 4198 / B440)</name>
    <name type="common">Bacteroides asaccharolyticus</name>
    <dbReference type="NCBI Taxonomy" id="879243"/>
    <lineage>
        <taxon>Bacteria</taxon>
        <taxon>Pseudomonadati</taxon>
        <taxon>Bacteroidota</taxon>
        <taxon>Bacteroidia</taxon>
        <taxon>Bacteroidales</taxon>
        <taxon>Porphyromonadaceae</taxon>
        <taxon>Porphyromonas</taxon>
    </lineage>
</organism>
<dbReference type="Pfam" id="PF18998">
    <property type="entry name" value="Flg_new_2"/>
    <property type="match status" value="1"/>
</dbReference>
<sequence>MNRITNLLLLLVLSATALVAQSVSGNVLTSWGDATGAIRIPDGVTEIAANCFYTPGEDDPNGWGSTDPISNTNITSVDLNGVTKIGDNAFKGCTGIKTIKAPKLESVGSHSFEGCTALEALELPMIKTIGEKAFENANALTSLSLGKSLESIVGNPFQNSTSLTSLTLEEGCANYLATEGALISRADGVLRLLAGGVQKVTLGEECKAIGDNAIFGCGALERLELPYAKEIGTGAFVNCTKLTELYLPRLERMKRDWLSFSGVGSLRIVDLHLSNSISGLETLWPDNNTTTVYVASEAIKTELAQKLKKCQIIVGAPAGTQQRYKVTYSFTGDGQLEAWTTGAQNVNNGDMLLEHSSVSFKASPRAEQQIKEWRVNGSVVKVEGDPKFPQIYEVKDLTSDLTVTVTFEARPEGADVYFRSRDLQMGTLTCALDDGTEVKSGDRVPTGTMLNFTATPKEGYRIGDWFEQVEIGGSEFKPIEGQNGQSTYRCEVPDAREIEVDFDRIEGHFRVKFASFNEKTGTLTATADGVEIKTGQAVKAGSKLVFTAHPAEGYAVDEWQLNGETLPNYRELTYTIESLKEDVEVNMVCSPASSTDKKPEIVDGVLYKWMAEGDAVLPDEVTYIAPLAFEGANQMTSLTLNNKVKGIGDRAFLFCTAMTKFVVPEANESFSTIEGVLYSKDQTRLIAYPAGLKADSYTLGAKVTSIQPGAFLTPIHLNAVEVATGNTALKSVNGILYTADGSKLLYLPIGSQTIELEGKLALSEGLKEISSLALAYNPRLKELILPVSLERIDAMALAYNAAMKSFAWAEGVTPQLVSVGDSAFYYDRSLETVPYMPSCTSFGKAAFGLASALKEVHIPAGCSIEANTFTGCQIISAVYAYSVEPPVINEATFGDIYSPKEATLYVQKGAKEAYSKAKGWRIFGNIVEEDNLAVAAIDELAIQLYPNPTQELLNVAGAVANSDILLYDMTGTLVGTARTDAVGSAVVDLASYPAGTYVVRVSGADRLVVKQ</sequence>
<dbReference type="eggNOG" id="COG5492">
    <property type="taxonomic scope" value="Bacteria"/>
</dbReference>
<dbReference type="PANTHER" id="PTHR45661">
    <property type="entry name" value="SURFACE ANTIGEN"/>
    <property type="match status" value="1"/>
</dbReference>
<dbReference type="Proteomes" id="UP000006545">
    <property type="component" value="Chromosome"/>
</dbReference>
<dbReference type="InterPro" id="IPR026444">
    <property type="entry name" value="Secre_tail"/>
</dbReference>
<reference evidence="5" key="1">
    <citation type="submission" date="2011-04" db="EMBL/GenBank/DDBJ databases">
        <title>The complete genome of Porphyromonas asaccharolytica DSM 20707.</title>
        <authorList>
            <person name="Lucas S."/>
            <person name="Han J."/>
            <person name="Lapidus A."/>
            <person name="Bruce D."/>
            <person name="Goodwin L."/>
            <person name="Pitluck S."/>
            <person name="Peters L."/>
            <person name="Kyrpides N."/>
            <person name="Mavromatis K."/>
            <person name="Ivanova N."/>
            <person name="Ovchinnikova G."/>
            <person name="Pagani I."/>
            <person name="Lu M."/>
            <person name="Detter J.C."/>
            <person name="Tapia R."/>
            <person name="Han C."/>
            <person name="Land M."/>
            <person name="Hauser L."/>
            <person name="Markowitz V."/>
            <person name="Cheng J.-F."/>
            <person name="Hugenholtz P."/>
            <person name="Woyke T."/>
            <person name="Wu D."/>
            <person name="Gronow S."/>
            <person name="Wellnitz S."/>
            <person name="Brambilla E."/>
            <person name="Klenk H.-P."/>
            <person name="Eisen J.A."/>
        </authorList>
    </citation>
    <scope>NUCLEOTIDE SEQUENCE [LARGE SCALE GENOMIC DNA]</scope>
    <source>
        <strain evidence="5">ATCC 25260 / DSM 20707 / VPI 4198</strain>
    </source>
</reference>
<dbReference type="SUPFAM" id="SSF52058">
    <property type="entry name" value="L domain-like"/>
    <property type="match status" value="1"/>
</dbReference>
<dbReference type="eggNOG" id="COG4886">
    <property type="taxonomic scope" value="Bacteria"/>
</dbReference>
<dbReference type="NCBIfam" id="TIGR04183">
    <property type="entry name" value="Por_Secre_tail"/>
    <property type="match status" value="1"/>
</dbReference>
<evidence type="ECO:0000259" key="3">
    <source>
        <dbReference type="Pfam" id="PF18998"/>
    </source>
</evidence>
<dbReference type="Gene3D" id="3.80.10.10">
    <property type="entry name" value="Ribonuclease Inhibitor"/>
    <property type="match status" value="3"/>
</dbReference>
<dbReference type="InterPro" id="IPR026906">
    <property type="entry name" value="LRR_5"/>
</dbReference>
<dbReference type="eggNOG" id="COG0737">
    <property type="taxonomic scope" value="Bacteria"/>
</dbReference>
<evidence type="ECO:0000259" key="2">
    <source>
        <dbReference type="Pfam" id="PF18962"/>
    </source>
</evidence>